<organism evidence="1 2">
    <name type="scientific">Galdieria sulphuraria</name>
    <name type="common">Red alga</name>
    <dbReference type="NCBI Taxonomy" id="130081"/>
    <lineage>
        <taxon>Eukaryota</taxon>
        <taxon>Rhodophyta</taxon>
        <taxon>Bangiophyceae</taxon>
        <taxon>Galdieriales</taxon>
        <taxon>Galdieriaceae</taxon>
        <taxon>Galdieria</taxon>
    </lineage>
</organism>
<sequence length="325" mass="37200">MQLIRQTEFIVLGLLHFTKSAFSSRQKLFEPLSLNHESLHCVITGANSGIGYATAEALAKASCNLYLVCRNRQRGEAAITKLKQTSGNQHIYLYQCDMSSMKQVKQLAEQLIFDQRPVNVLIHNAGCMAHRFQLTEEGFETNFVTNVLSVFYLTELLLPTLNKNGPSRVIVVSSGGMLTERLETDDLPMKKEPFDGMKQYARNKRQQVVLVEYWSTKYVKMNTSFFSMHPGWVNTPVVQESMPQFYKTMKSHLRTPEQGADTVVWLACSSSVRKEDSGNFFLDRSKVEKHLPLARTHYSKQDMERLYCVLQDLVTSFENTQNDEK</sequence>
<dbReference type="AlphaFoldDB" id="M2XWM3"/>
<dbReference type="GeneID" id="17086892"/>
<evidence type="ECO:0000313" key="2">
    <source>
        <dbReference type="Proteomes" id="UP000030680"/>
    </source>
</evidence>
<reference evidence="2" key="1">
    <citation type="journal article" date="2013" name="Science">
        <title>Gene transfer from bacteria and archaea facilitated evolution of an extremophilic eukaryote.</title>
        <authorList>
            <person name="Schonknecht G."/>
            <person name="Chen W.H."/>
            <person name="Ternes C.M."/>
            <person name="Barbier G.G."/>
            <person name="Shrestha R.P."/>
            <person name="Stanke M."/>
            <person name="Brautigam A."/>
            <person name="Baker B.J."/>
            <person name="Banfield J.F."/>
            <person name="Garavito R.M."/>
            <person name="Carr K."/>
            <person name="Wilkerson C."/>
            <person name="Rensing S.A."/>
            <person name="Gagneul D."/>
            <person name="Dickenson N.E."/>
            <person name="Oesterhelt C."/>
            <person name="Lercher M.J."/>
            <person name="Weber A.P."/>
        </authorList>
    </citation>
    <scope>NUCLEOTIDE SEQUENCE [LARGE SCALE GENOMIC DNA]</scope>
    <source>
        <strain evidence="2">074W</strain>
    </source>
</reference>
<dbReference type="InterPro" id="IPR052992">
    <property type="entry name" value="SDR_member_12"/>
</dbReference>
<proteinExistence type="predicted"/>
<evidence type="ECO:0000313" key="1">
    <source>
        <dbReference type="EMBL" id="EME28023.1"/>
    </source>
</evidence>
<dbReference type="PANTHER" id="PTHR44656:SF7">
    <property type="entry name" value="DEHYDROGENASE_REDUCTASE SDR FAMILY MEMBER 12"/>
    <property type="match status" value="1"/>
</dbReference>
<dbReference type="eggNOG" id="KOG1208">
    <property type="taxonomic scope" value="Eukaryota"/>
</dbReference>
<dbReference type="Gene3D" id="3.40.50.720">
    <property type="entry name" value="NAD(P)-binding Rossmann-like Domain"/>
    <property type="match status" value="1"/>
</dbReference>
<dbReference type="Gramene" id="EME28023">
    <property type="protein sequence ID" value="EME28023"/>
    <property type="gene ID" value="Gasu_45210"/>
</dbReference>
<gene>
    <name evidence="1" type="ORF">Gasu_45210</name>
</gene>
<dbReference type="OrthoDB" id="417891at2759"/>
<dbReference type="OMA" id="TYIMTTA"/>
<name>M2XWM3_GALSU</name>
<dbReference type="PRINTS" id="PR00081">
    <property type="entry name" value="GDHRDH"/>
</dbReference>
<dbReference type="PANTHER" id="PTHR44656">
    <property type="entry name" value="DEHYDROGENASE/REDUCTASE SDR FAMILY MEMBER 12"/>
    <property type="match status" value="1"/>
</dbReference>
<keyword evidence="2" id="KW-1185">Reference proteome</keyword>
<dbReference type="KEGG" id="gsl:Gasu_45210"/>
<protein>
    <submittedName>
        <fullName evidence="1">Short-chain dehydrogenase/reductase (SDR) family protein</fullName>
    </submittedName>
</protein>
<dbReference type="EMBL" id="KB454525">
    <property type="protein sequence ID" value="EME28023.1"/>
    <property type="molecule type" value="Genomic_DNA"/>
</dbReference>
<accession>M2XWM3</accession>
<dbReference type="InterPro" id="IPR002347">
    <property type="entry name" value="SDR_fam"/>
</dbReference>
<dbReference type="InterPro" id="IPR036291">
    <property type="entry name" value="NAD(P)-bd_dom_sf"/>
</dbReference>
<dbReference type="RefSeq" id="XP_005704543.1">
    <property type="nucleotide sequence ID" value="XM_005704486.1"/>
</dbReference>
<dbReference type="STRING" id="130081.M2XWM3"/>
<dbReference type="Proteomes" id="UP000030680">
    <property type="component" value="Unassembled WGS sequence"/>
</dbReference>
<dbReference type="Pfam" id="PF00106">
    <property type="entry name" value="adh_short"/>
    <property type="match status" value="1"/>
</dbReference>
<dbReference type="SUPFAM" id="SSF51735">
    <property type="entry name" value="NAD(P)-binding Rossmann-fold domains"/>
    <property type="match status" value="1"/>
</dbReference>